<accession>A0A2B0ME33</accession>
<reference evidence="2 3" key="1">
    <citation type="submission" date="2017-09" db="EMBL/GenBank/DDBJ databases">
        <title>Large-scale bioinformatics analysis of Bacillus genomes uncovers conserved roles of natural products in bacterial physiology.</title>
        <authorList>
            <consortium name="Agbiome Team Llc"/>
            <person name="Bleich R.M."/>
            <person name="Grubbs K.J."/>
            <person name="Santa Maria K.C."/>
            <person name="Allen S.E."/>
            <person name="Farag S."/>
            <person name="Shank E.A."/>
            <person name="Bowers A."/>
        </authorList>
    </citation>
    <scope>NUCLEOTIDE SEQUENCE [LARGE SCALE GENOMIC DNA]</scope>
    <source>
        <strain evidence="2 3">AFS083043</strain>
    </source>
</reference>
<evidence type="ECO:0000256" key="1">
    <source>
        <dbReference type="SAM" id="MobiDB-lite"/>
    </source>
</evidence>
<evidence type="ECO:0000313" key="3">
    <source>
        <dbReference type="Proteomes" id="UP000242656"/>
    </source>
</evidence>
<evidence type="ECO:0000313" key="2">
    <source>
        <dbReference type="EMBL" id="PFK42871.1"/>
    </source>
</evidence>
<dbReference type="EMBL" id="NUWN01000036">
    <property type="protein sequence ID" value="PFK42871.1"/>
    <property type="molecule type" value="Genomic_DNA"/>
</dbReference>
<feature type="compositionally biased region" description="Basic and acidic residues" evidence="1">
    <location>
        <begin position="31"/>
        <end position="44"/>
    </location>
</feature>
<proteinExistence type="predicted"/>
<comment type="caution">
    <text evidence="2">The sequence shown here is derived from an EMBL/GenBank/DDBJ whole genome shotgun (WGS) entry which is preliminary data.</text>
</comment>
<protein>
    <submittedName>
        <fullName evidence="2">Uncharacterized protein</fullName>
    </submittedName>
</protein>
<dbReference type="AlphaFoldDB" id="A0A2B0ME33"/>
<sequence>MNCNHFLLGDTFEQKFYPALTGSKTPLQNLERNKEGGESTDRKSPIGSTNNQWGMKKIPTD</sequence>
<name>A0A2B0ME33_BACCE</name>
<dbReference type="RefSeq" id="WP_098490867.1">
    <property type="nucleotide sequence ID" value="NZ_NUWN01000036.1"/>
</dbReference>
<organism evidence="2 3">
    <name type="scientific">Bacillus cereus</name>
    <dbReference type="NCBI Taxonomy" id="1396"/>
    <lineage>
        <taxon>Bacteria</taxon>
        <taxon>Bacillati</taxon>
        <taxon>Bacillota</taxon>
        <taxon>Bacilli</taxon>
        <taxon>Bacillales</taxon>
        <taxon>Bacillaceae</taxon>
        <taxon>Bacillus</taxon>
        <taxon>Bacillus cereus group</taxon>
    </lineage>
</organism>
<feature type="region of interest" description="Disordered" evidence="1">
    <location>
        <begin position="22"/>
        <end position="61"/>
    </location>
</feature>
<dbReference type="Proteomes" id="UP000242656">
    <property type="component" value="Unassembled WGS sequence"/>
</dbReference>
<gene>
    <name evidence="2" type="ORF">COI93_11240</name>
</gene>